<comment type="caution">
    <text evidence="1">The sequence shown here is derived from an EMBL/GenBank/DDBJ whole genome shotgun (WGS) entry which is preliminary data.</text>
</comment>
<dbReference type="Proteomes" id="UP000050360">
    <property type="component" value="Unassembled WGS sequence"/>
</dbReference>
<reference evidence="1 2" key="1">
    <citation type="submission" date="2015-09" db="EMBL/GenBank/DDBJ databases">
        <title>A metagenomics-based metabolic model of nitrate-dependent anaerobic oxidation of methane by Methanoperedens-like archaea.</title>
        <authorList>
            <person name="Arshad A."/>
            <person name="Speth D.R."/>
            <person name="De Graaf R.M."/>
            <person name="Op Den Camp H.J."/>
            <person name="Jetten M.S."/>
            <person name="Welte C.U."/>
        </authorList>
    </citation>
    <scope>NUCLEOTIDE SEQUENCE [LARGE SCALE GENOMIC DNA]</scope>
</reference>
<evidence type="ECO:0000313" key="1">
    <source>
        <dbReference type="EMBL" id="KPQ45045.1"/>
    </source>
</evidence>
<sequence>MIVTKHISIDKECVDKLKPQLERHNGNFSAAIREVIDRNGKSVFPNNSSAVDTSFLKWMLTEVDGTLIPDNILDELLDPILINSIRKLEDCLNCRFKELEWDINIEFKYDNDTLPSGVMIELRGETNKIRTVARMLSQYMVKNSLEKIPLEIMSVFNINECIRIELARSTKKEATNSLLTFFGDMDEIIKGIKSRPAFWKAIVKRHLLSNYNMVTVHRNFFEDLLSNNIPLGEISIENLAKKPIQEIPLKEMLLLIKEVYETSRVIDKVEIDNDNLIIFHSYRSNEAIEKIKKTLVLLLEANGHLFDPKTTANMIVLTHRPDVGLKVNEIVDNLKTSRTSFDQELLMFMTFLKGLRDIPDIPLSFIALGRKIGTSLMQEYEKENGIKNWDLEKFKTVFEIINSKIHTESEWKLDGKNLLYTIRKCHIATEGNKFDKYTCNTSREAFKGALNYAFGNKAILDIKKLISHGDKLCEVVIRLP</sequence>
<dbReference type="AlphaFoldDB" id="A0A0P8AJY0"/>
<accession>A0A0P8AJY0</accession>
<protein>
    <submittedName>
        <fullName evidence="1">Uncharacterized protein</fullName>
    </submittedName>
</protein>
<proteinExistence type="predicted"/>
<name>A0A0P8AJY0_9EURY</name>
<organism evidence="1 2">
    <name type="scientific">Candidatus Methanoperedens nitratireducens</name>
    <dbReference type="NCBI Taxonomy" id="1392998"/>
    <lineage>
        <taxon>Archaea</taxon>
        <taxon>Methanobacteriati</taxon>
        <taxon>Methanobacteriota</taxon>
        <taxon>Stenosarchaea group</taxon>
        <taxon>Methanomicrobia</taxon>
        <taxon>Methanosarcinales</taxon>
        <taxon>ANME-2 cluster</taxon>
        <taxon>Candidatus Methanoperedentaceae</taxon>
        <taxon>Candidatus Methanoperedens</taxon>
    </lineage>
</organism>
<evidence type="ECO:0000313" key="2">
    <source>
        <dbReference type="Proteomes" id="UP000050360"/>
    </source>
</evidence>
<gene>
    <name evidence="1" type="ORF">MPEBLZ_00370</name>
</gene>
<dbReference type="EMBL" id="LKCM01000030">
    <property type="protein sequence ID" value="KPQ45045.1"/>
    <property type="molecule type" value="Genomic_DNA"/>
</dbReference>